<keyword evidence="2" id="KW-0812">Transmembrane</keyword>
<dbReference type="Proteomes" id="UP000001610">
    <property type="component" value="Unassembled WGS sequence"/>
</dbReference>
<sequence length="318" mass="36743">MDSTTERSYTDEELDREWQPTSRRPLSITMDQHHQDTQSQKQHRRLTLNSDDRTIARSFSDELMDIFRIDNSVADLDREVDSRRAKVNRNTMELASLEARLREMEERLKQNQRMRPDLEVKTSDMSKQAPSHPPPPPPSKDDKARSRPGSARAPQQAPSAGNMPPTPGGSEVQRPFLPTCLYTADVLLFFWWPYNLFVYLILPMDCLVYWVAYFSSPNAKPRKLRPVSIIYIRHQYHIQATGTPNQVLQHHNKRQTRTLSDIKASCKLDLINHWANPVPPFLLVPERSIITVLALGVGNWKYEYAESRLLERAGDVVT</sequence>
<name>G3JRD5_CORMM</name>
<evidence type="ECO:0000313" key="3">
    <source>
        <dbReference type="EMBL" id="EGX88485.1"/>
    </source>
</evidence>
<evidence type="ECO:0000313" key="4">
    <source>
        <dbReference type="Proteomes" id="UP000001610"/>
    </source>
</evidence>
<dbReference type="GeneID" id="18170536"/>
<feature type="transmembrane region" description="Helical" evidence="2">
    <location>
        <begin position="191"/>
        <end position="215"/>
    </location>
</feature>
<evidence type="ECO:0000256" key="1">
    <source>
        <dbReference type="SAM" id="MobiDB-lite"/>
    </source>
</evidence>
<evidence type="ECO:0000256" key="2">
    <source>
        <dbReference type="SAM" id="Phobius"/>
    </source>
</evidence>
<keyword evidence="2" id="KW-0472">Membrane</keyword>
<dbReference type="OrthoDB" id="5408734at2759"/>
<gene>
    <name evidence="3" type="ORF">CCM_08529</name>
</gene>
<proteinExistence type="predicted"/>
<dbReference type="VEuPathDB" id="FungiDB:CCM_08529"/>
<dbReference type="InParanoid" id="G3JRD5"/>
<dbReference type="AlphaFoldDB" id="G3JRD5"/>
<dbReference type="RefSeq" id="XP_006673730.1">
    <property type="nucleotide sequence ID" value="XM_006673667.1"/>
</dbReference>
<accession>G3JRD5</accession>
<dbReference type="KEGG" id="cmt:CCM_08529"/>
<protein>
    <submittedName>
        <fullName evidence="3">Uncharacterized protein</fullName>
    </submittedName>
</protein>
<reference evidence="3 4" key="1">
    <citation type="journal article" date="2011" name="Genome Biol.">
        <title>Genome sequence of the insect pathogenic fungus Cordyceps militaris, a valued traditional Chinese medicine.</title>
        <authorList>
            <person name="Zheng P."/>
            <person name="Xia Y."/>
            <person name="Xiao G."/>
            <person name="Xiong C."/>
            <person name="Hu X."/>
            <person name="Zhang S."/>
            <person name="Zheng H."/>
            <person name="Huang Y."/>
            <person name="Zhou Y."/>
            <person name="Wang S."/>
            <person name="Zhao G.P."/>
            <person name="Liu X."/>
            <person name="St Leger R.J."/>
            <person name="Wang C."/>
        </authorList>
    </citation>
    <scope>NUCLEOTIDE SEQUENCE [LARGE SCALE GENOMIC DNA]</scope>
    <source>
        <strain evidence="3 4">CM01</strain>
    </source>
</reference>
<dbReference type="EMBL" id="JH126405">
    <property type="protein sequence ID" value="EGX88485.1"/>
    <property type="molecule type" value="Genomic_DNA"/>
</dbReference>
<keyword evidence="4" id="KW-1185">Reference proteome</keyword>
<feature type="compositionally biased region" description="Basic and acidic residues" evidence="1">
    <location>
        <begin position="1"/>
        <end position="10"/>
    </location>
</feature>
<feature type="region of interest" description="Disordered" evidence="1">
    <location>
        <begin position="107"/>
        <end position="171"/>
    </location>
</feature>
<keyword evidence="2" id="KW-1133">Transmembrane helix</keyword>
<dbReference type="HOGENOM" id="CLU_874412_0_0_1"/>
<feature type="region of interest" description="Disordered" evidence="1">
    <location>
        <begin position="1"/>
        <end position="49"/>
    </location>
</feature>
<organism evidence="3 4">
    <name type="scientific">Cordyceps militaris (strain CM01)</name>
    <name type="common">Caterpillar fungus</name>
    <dbReference type="NCBI Taxonomy" id="983644"/>
    <lineage>
        <taxon>Eukaryota</taxon>
        <taxon>Fungi</taxon>
        <taxon>Dikarya</taxon>
        <taxon>Ascomycota</taxon>
        <taxon>Pezizomycotina</taxon>
        <taxon>Sordariomycetes</taxon>
        <taxon>Hypocreomycetidae</taxon>
        <taxon>Hypocreales</taxon>
        <taxon>Cordycipitaceae</taxon>
        <taxon>Cordyceps</taxon>
    </lineage>
</organism>
<feature type="compositionally biased region" description="Basic and acidic residues" evidence="1">
    <location>
        <begin position="107"/>
        <end position="124"/>
    </location>
</feature>
<dbReference type="eggNOG" id="ENOG502SCEJ">
    <property type="taxonomic scope" value="Eukaryota"/>
</dbReference>